<evidence type="ECO:0000259" key="5">
    <source>
        <dbReference type="Pfam" id="PF07521"/>
    </source>
</evidence>
<dbReference type="GO" id="GO:0046872">
    <property type="term" value="F:metal ion binding"/>
    <property type="evidence" value="ECO:0007669"/>
    <property type="project" value="UniProtKB-KW"/>
</dbReference>
<keyword evidence="3" id="KW-0862">Zinc</keyword>
<feature type="compositionally biased region" description="Low complexity" evidence="4">
    <location>
        <begin position="572"/>
        <end position="593"/>
    </location>
</feature>
<evidence type="ECO:0008006" key="9">
    <source>
        <dbReference type="Google" id="ProtNLM"/>
    </source>
</evidence>
<feature type="domain" description="Ribonuclease J beta-CASP" evidence="6">
    <location>
        <begin position="4"/>
        <end position="113"/>
    </location>
</feature>
<accession>A0AAD9IGH3</accession>
<evidence type="ECO:0000256" key="4">
    <source>
        <dbReference type="SAM" id="MobiDB-lite"/>
    </source>
</evidence>
<evidence type="ECO:0000256" key="2">
    <source>
        <dbReference type="ARBA" id="ARBA00022801"/>
    </source>
</evidence>
<protein>
    <recommendedName>
        <fullName evidence="9">Zn-dependent metallo-hydrolase RNA specificity domain-containing protein</fullName>
    </recommendedName>
</protein>
<evidence type="ECO:0000313" key="7">
    <source>
        <dbReference type="EMBL" id="KAK2077186.1"/>
    </source>
</evidence>
<keyword evidence="2" id="KW-0378">Hydrolase</keyword>
<dbReference type="InterPro" id="IPR042173">
    <property type="entry name" value="RNase_J_2"/>
</dbReference>
<feature type="domain" description="Zn-dependent metallo-hydrolase RNA specificity" evidence="5">
    <location>
        <begin position="130"/>
        <end position="175"/>
    </location>
</feature>
<name>A0AAD9IGH3_PROWI</name>
<dbReference type="SUPFAM" id="SSF56281">
    <property type="entry name" value="Metallo-hydrolase/oxidoreductase"/>
    <property type="match status" value="1"/>
</dbReference>
<dbReference type="InterPro" id="IPR055132">
    <property type="entry name" value="RNase_J_b_CASP"/>
</dbReference>
<dbReference type="InterPro" id="IPR036866">
    <property type="entry name" value="RibonucZ/Hydroxyglut_hydro"/>
</dbReference>
<dbReference type="Proteomes" id="UP001255856">
    <property type="component" value="Unassembled WGS sequence"/>
</dbReference>
<feature type="compositionally biased region" description="Low complexity" evidence="4">
    <location>
        <begin position="633"/>
        <end position="650"/>
    </location>
</feature>
<gene>
    <name evidence="7" type="ORF">QBZ16_004820</name>
</gene>
<dbReference type="InterPro" id="IPR011108">
    <property type="entry name" value="RMMBL"/>
</dbReference>
<evidence type="ECO:0000259" key="6">
    <source>
        <dbReference type="Pfam" id="PF22505"/>
    </source>
</evidence>
<evidence type="ECO:0000256" key="1">
    <source>
        <dbReference type="ARBA" id="ARBA00022723"/>
    </source>
</evidence>
<feature type="compositionally biased region" description="Low complexity" evidence="4">
    <location>
        <begin position="479"/>
        <end position="514"/>
    </location>
</feature>
<sequence>MSMLRSVHQAAEVSGRRLSFVGRALTHYLEAAWREGRGPLDPKALVPPEEIEAHDPSSLVIVSTGSQGESRAALSRAAAREPAALRIRPQDLLLYSAKIIPGNDARVMAMINAISSQGARVVMGSGAGLHVSGHAQRDELEEALRLLRPQHFLPVHGETAFLAAHAALARETGVQHTLVARNGQLVGLGARRAGAECAAPASLAVVGEARLQTLYNDGDRGVGNAHEMALNMRTQLALEGIVVASVDLRLSRWIDDLELVGEEDEDDEEEDEEAAIAEAAAAAGVSLAGDAAAAVSASEPEPARVAPRQEDKGAEEDSPIVEDKPTSTPQPLLVPDASPDDADSPEAQLEPLQLRARARVATRGMWEEGRLLPRTLKHVAQDCVAGLAPDLPLVEVESVLRRALRDAARKFNNKEPEVIVMVHDRRPRNYRERLTPTPSFKPYRPRWRPFNASAAGVRALIMGRNRLEGASAWATGQPAADVAGSGSGEAGAAATSGSKAPGEATATSSAPATPDEQSAAPQTKIEGDPQTAAPHNLGKEVCASSGSSAPEQTRDQKRGKNARAGSPGGRSPGAQSSSEASSGSASSKAVSTAESDETPVPSPEASSVSSNATATASQRRRKGVSKASGKESAPPQAAAGAAAAASPPLARLGKKALRMKRESQPTVADAAIPAAGSAAAFAPAAEPSPESRHKAHRKKSGGAQQAQSRPSKGPPLQVDNSGATVATAATEHGEQGNMKILPKETVVGSQPGAPAAPPSNPGAPRQGPKIAKAWGKKQKRKPVRGAPHPGCWGGCASRSDGLGRRERGAGGWDAPDQPCVDGGSGCKHACRIHGSCGRPSQ</sequence>
<evidence type="ECO:0000313" key="8">
    <source>
        <dbReference type="Proteomes" id="UP001255856"/>
    </source>
</evidence>
<keyword evidence="1" id="KW-0479">Metal-binding</keyword>
<organism evidence="7 8">
    <name type="scientific">Prototheca wickerhamii</name>
    <dbReference type="NCBI Taxonomy" id="3111"/>
    <lineage>
        <taxon>Eukaryota</taxon>
        <taxon>Viridiplantae</taxon>
        <taxon>Chlorophyta</taxon>
        <taxon>core chlorophytes</taxon>
        <taxon>Trebouxiophyceae</taxon>
        <taxon>Chlorellales</taxon>
        <taxon>Chlorellaceae</taxon>
        <taxon>Prototheca</taxon>
    </lineage>
</organism>
<feature type="compositionally biased region" description="Low complexity" evidence="4">
    <location>
        <begin position="603"/>
        <end position="617"/>
    </location>
</feature>
<dbReference type="PANTHER" id="PTHR43694">
    <property type="entry name" value="RIBONUCLEASE J"/>
    <property type="match status" value="1"/>
</dbReference>
<keyword evidence="8" id="KW-1185">Reference proteome</keyword>
<comment type="caution">
    <text evidence="7">The sequence shown here is derived from an EMBL/GenBank/DDBJ whole genome shotgun (WGS) entry which is preliminary data.</text>
</comment>
<dbReference type="GO" id="GO:0016787">
    <property type="term" value="F:hydrolase activity"/>
    <property type="evidence" value="ECO:0007669"/>
    <property type="project" value="UniProtKB-KW"/>
</dbReference>
<feature type="compositionally biased region" description="Basic residues" evidence="4">
    <location>
        <begin position="774"/>
        <end position="783"/>
    </location>
</feature>
<feature type="compositionally biased region" description="Low complexity" evidence="4">
    <location>
        <begin position="668"/>
        <end position="688"/>
    </location>
</feature>
<dbReference type="AlphaFoldDB" id="A0AAD9IGH3"/>
<dbReference type="PANTHER" id="PTHR43694:SF1">
    <property type="entry name" value="RIBONUCLEASE J"/>
    <property type="match status" value="1"/>
</dbReference>
<dbReference type="Pfam" id="PF07521">
    <property type="entry name" value="RMMBL"/>
    <property type="match status" value="1"/>
</dbReference>
<proteinExistence type="predicted"/>
<dbReference type="Gene3D" id="3.40.50.10710">
    <property type="entry name" value="Metallo-hydrolase/oxidoreductase"/>
    <property type="match status" value="1"/>
</dbReference>
<dbReference type="Pfam" id="PF22505">
    <property type="entry name" value="RNase_J_b_CASP"/>
    <property type="match status" value="1"/>
</dbReference>
<feature type="region of interest" description="Disordered" evidence="4">
    <location>
        <begin position="292"/>
        <end position="352"/>
    </location>
</feature>
<evidence type="ECO:0000256" key="3">
    <source>
        <dbReference type="ARBA" id="ARBA00022833"/>
    </source>
</evidence>
<reference evidence="7" key="1">
    <citation type="submission" date="2021-01" db="EMBL/GenBank/DDBJ databases">
        <authorList>
            <person name="Eckstrom K.M.E."/>
        </authorList>
    </citation>
    <scope>NUCLEOTIDE SEQUENCE</scope>
    <source>
        <strain evidence="7">UVCC 0001</strain>
    </source>
</reference>
<dbReference type="EMBL" id="JASFZW010000007">
    <property type="protein sequence ID" value="KAK2077186.1"/>
    <property type="molecule type" value="Genomic_DNA"/>
</dbReference>
<feature type="region of interest" description="Disordered" evidence="4">
    <location>
        <begin position="478"/>
        <end position="824"/>
    </location>
</feature>